<dbReference type="InterPro" id="IPR036962">
    <property type="entry name" value="Glyco_hydro_3_N_sf"/>
</dbReference>
<name>A0A2J6RU96_HYAVF</name>
<dbReference type="InterPro" id="IPR013783">
    <property type="entry name" value="Ig-like_fold"/>
</dbReference>
<keyword evidence="5" id="KW-0858">Xylan degradation</keyword>
<comment type="similarity">
    <text evidence="3">Belongs to the glycosyl hydrolase 3 family.</text>
</comment>
<evidence type="ECO:0000313" key="16">
    <source>
        <dbReference type="Proteomes" id="UP000235786"/>
    </source>
</evidence>
<keyword evidence="9" id="KW-0119">Carbohydrate metabolism</keyword>
<accession>A0A2J6RU96</accession>
<keyword evidence="10" id="KW-0326">Glycosidase</keyword>
<dbReference type="InterPro" id="IPR002772">
    <property type="entry name" value="Glyco_hydro_3_C"/>
</dbReference>
<dbReference type="Pfam" id="PF01822">
    <property type="entry name" value="WSC"/>
    <property type="match status" value="1"/>
</dbReference>
<dbReference type="AlphaFoldDB" id="A0A2J6RU96"/>
<dbReference type="SMART" id="SM00321">
    <property type="entry name" value="WSC"/>
    <property type="match status" value="1"/>
</dbReference>
<dbReference type="SUPFAM" id="SSF51445">
    <property type="entry name" value="(Trans)glycosidases"/>
    <property type="match status" value="1"/>
</dbReference>
<comment type="subcellular location">
    <subcellularLocation>
        <location evidence="1">Secreted</location>
    </subcellularLocation>
</comment>
<dbReference type="GO" id="GO:0046556">
    <property type="term" value="F:alpha-L-arabinofuranosidase activity"/>
    <property type="evidence" value="ECO:0007669"/>
    <property type="project" value="TreeGrafter"/>
</dbReference>
<dbReference type="Gene3D" id="3.40.50.1700">
    <property type="entry name" value="Glycoside hydrolase family 3 C-terminal domain"/>
    <property type="match status" value="1"/>
</dbReference>
<dbReference type="GO" id="GO:0005576">
    <property type="term" value="C:extracellular region"/>
    <property type="evidence" value="ECO:0007669"/>
    <property type="project" value="UniProtKB-SubCell"/>
</dbReference>
<keyword evidence="8" id="KW-0325">Glycoprotein</keyword>
<keyword evidence="6" id="KW-0732">Signal</keyword>
<evidence type="ECO:0000256" key="1">
    <source>
        <dbReference type="ARBA" id="ARBA00004613"/>
    </source>
</evidence>
<dbReference type="FunFam" id="3.40.50.1700:FF:000007">
    <property type="entry name" value="Exo-1,4-beta-xylosidase xlnD"/>
    <property type="match status" value="1"/>
</dbReference>
<evidence type="ECO:0000259" key="14">
    <source>
        <dbReference type="PROSITE" id="PS51212"/>
    </source>
</evidence>
<dbReference type="InterPro" id="IPR017853">
    <property type="entry name" value="GH"/>
</dbReference>
<evidence type="ECO:0000256" key="2">
    <source>
        <dbReference type="ARBA" id="ARBA00004851"/>
    </source>
</evidence>
<keyword evidence="11" id="KW-0624">Polysaccharide degradation</keyword>
<dbReference type="SUPFAM" id="SSF52279">
    <property type="entry name" value="Beta-D-glucan exohydrolase, C-terminal domain"/>
    <property type="match status" value="1"/>
</dbReference>
<evidence type="ECO:0000256" key="10">
    <source>
        <dbReference type="ARBA" id="ARBA00023295"/>
    </source>
</evidence>
<feature type="domain" description="WSC" evidence="14">
    <location>
        <begin position="788"/>
        <end position="882"/>
    </location>
</feature>
<comment type="pathway">
    <text evidence="2">Glycan degradation; xylan degradation.</text>
</comment>
<keyword evidence="16" id="KW-1185">Reference proteome</keyword>
<keyword evidence="7 15" id="KW-0378">Hydrolase</keyword>
<keyword evidence="4" id="KW-0964">Secreted</keyword>
<dbReference type="EMBL" id="KZ613943">
    <property type="protein sequence ID" value="PMD42097.1"/>
    <property type="molecule type" value="Genomic_DNA"/>
</dbReference>
<dbReference type="PANTHER" id="PTHR42721">
    <property type="entry name" value="SUGAR HYDROLASE-RELATED"/>
    <property type="match status" value="1"/>
</dbReference>
<reference evidence="15 16" key="1">
    <citation type="submission" date="2016-04" db="EMBL/GenBank/DDBJ databases">
        <title>A degradative enzymes factory behind the ericoid mycorrhizal symbiosis.</title>
        <authorList>
            <consortium name="DOE Joint Genome Institute"/>
            <person name="Martino E."/>
            <person name="Morin E."/>
            <person name="Grelet G."/>
            <person name="Kuo A."/>
            <person name="Kohler A."/>
            <person name="Daghino S."/>
            <person name="Barry K."/>
            <person name="Choi C."/>
            <person name="Cichocki N."/>
            <person name="Clum A."/>
            <person name="Copeland A."/>
            <person name="Hainaut M."/>
            <person name="Haridas S."/>
            <person name="Labutti K."/>
            <person name="Lindquist E."/>
            <person name="Lipzen A."/>
            <person name="Khouja H.-R."/>
            <person name="Murat C."/>
            <person name="Ohm R."/>
            <person name="Olson A."/>
            <person name="Spatafora J."/>
            <person name="Veneault-Fourrey C."/>
            <person name="Henrissat B."/>
            <person name="Grigoriev I."/>
            <person name="Martin F."/>
            <person name="Perotto S."/>
        </authorList>
    </citation>
    <scope>NUCLEOTIDE SEQUENCE [LARGE SCALE GENOMIC DNA]</scope>
    <source>
        <strain evidence="15 16">F</strain>
    </source>
</reference>
<comment type="catalytic activity">
    <reaction evidence="12">
        <text>Hydrolysis of (1-&gt;4)-beta-D-xylans, to remove successive D-xylose residues from the non-reducing termini.</text>
        <dbReference type="EC" id="3.2.1.37"/>
    </reaction>
</comment>
<evidence type="ECO:0000256" key="5">
    <source>
        <dbReference type="ARBA" id="ARBA00022651"/>
    </source>
</evidence>
<evidence type="ECO:0000256" key="7">
    <source>
        <dbReference type="ARBA" id="ARBA00022801"/>
    </source>
</evidence>
<dbReference type="EC" id="3.2.1.37" evidence="13"/>
<dbReference type="PANTHER" id="PTHR42721:SF3">
    <property type="entry name" value="BETA-D-XYLOSIDASE 5-RELATED"/>
    <property type="match status" value="1"/>
</dbReference>
<dbReference type="Pfam" id="PF00933">
    <property type="entry name" value="Glyco_hydro_3"/>
    <property type="match status" value="1"/>
</dbReference>
<dbReference type="GO" id="GO:0009044">
    <property type="term" value="F:xylan 1,4-beta-xylosidase activity"/>
    <property type="evidence" value="ECO:0007669"/>
    <property type="project" value="UniProtKB-EC"/>
</dbReference>
<evidence type="ECO:0000256" key="12">
    <source>
        <dbReference type="ARBA" id="ARBA00024574"/>
    </source>
</evidence>
<dbReference type="InterPro" id="IPR044993">
    <property type="entry name" value="BXL"/>
</dbReference>
<dbReference type="InterPro" id="IPR036881">
    <property type="entry name" value="Glyco_hydro_3_C_sf"/>
</dbReference>
<organism evidence="15 16">
    <name type="scientific">Hyaloscypha variabilis (strain UAMH 11265 / GT02V1 / F)</name>
    <name type="common">Meliniomyces variabilis</name>
    <dbReference type="NCBI Taxonomy" id="1149755"/>
    <lineage>
        <taxon>Eukaryota</taxon>
        <taxon>Fungi</taxon>
        <taxon>Dikarya</taxon>
        <taxon>Ascomycota</taxon>
        <taxon>Pezizomycotina</taxon>
        <taxon>Leotiomycetes</taxon>
        <taxon>Helotiales</taxon>
        <taxon>Hyaloscyphaceae</taxon>
        <taxon>Hyaloscypha</taxon>
        <taxon>Hyaloscypha variabilis</taxon>
    </lineage>
</organism>
<evidence type="ECO:0000256" key="4">
    <source>
        <dbReference type="ARBA" id="ARBA00022525"/>
    </source>
</evidence>
<evidence type="ECO:0000256" key="3">
    <source>
        <dbReference type="ARBA" id="ARBA00005336"/>
    </source>
</evidence>
<dbReference type="SMART" id="SM01217">
    <property type="entry name" value="Fn3_like"/>
    <property type="match status" value="1"/>
</dbReference>
<dbReference type="Pfam" id="PF01915">
    <property type="entry name" value="Glyco_hydro_3_C"/>
    <property type="match status" value="1"/>
</dbReference>
<evidence type="ECO:0000313" key="15">
    <source>
        <dbReference type="EMBL" id="PMD42097.1"/>
    </source>
</evidence>
<evidence type="ECO:0000256" key="11">
    <source>
        <dbReference type="ARBA" id="ARBA00023326"/>
    </source>
</evidence>
<dbReference type="Gene3D" id="3.20.20.300">
    <property type="entry name" value="Glycoside hydrolase, family 3, N-terminal domain"/>
    <property type="match status" value="1"/>
</dbReference>
<evidence type="ECO:0000256" key="6">
    <source>
        <dbReference type="ARBA" id="ARBA00022729"/>
    </source>
</evidence>
<dbReference type="PROSITE" id="PS51212">
    <property type="entry name" value="WSC"/>
    <property type="match status" value="1"/>
</dbReference>
<evidence type="ECO:0000256" key="8">
    <source>
        <dbReference type="ARBA" id="ARBA00023180"/>
    </source>
</evidence>
<dbReference type="Proteomes" id="UP000235786">
    <property type="component" value="Unassembled WGS sequence"/>
</dbReference>
<dbReference type="UniPathway" id="UPA00114"/>
<dbReference type="GO" id="GO:0045493">
    <property type="term" value="P:xylan catabolic process"/>
    <property type="evidence" value="ECO:0007669"/>
    <property type="project" value="UniProtKB-UniPathway"/>
</dbReference>
<dbReference type="GO" id="GO:0031222">
    <property type="term" value="P:arabinan catabolic process"/>
    <property type="evidence" value="ECO:0007669"/>
    <property type="project" value="TreeGrafter"/>
</dbReference>
<gene>
    <name evidence="15" type="ORF">L207DRAFT_425143</name>
</gene>
<dbReference type="InterPro" id="IPR026891">
    <property type="entry name" value="Fn3-like"/>
</dbReference>
<dbReference type="OrthoDB" id="47059at2759"/>
<dbReference type="InterPro" id="IPR002889">
    <property type="entry name" value="WSC_carb-bd"/>
</dbReference>
<protein>
    <recommendedName>
        <fullName evidence="13">xylan 1,4-beta-xylosidase</fullName>
        <ecNumber evidence="13">3.2.1.37</ecNumber>
    </recommendedName>
</protein>
<dbReference type="Gene3D" id="2.60.40.10">
    <property type="entry name" value="Immunoglobulins"/>
    <property type="match status" value="1"/>
</dbReference>
<dbReference type="InterPro" id="IPR001764">
    <property type="entry name" value="Glyco_hydro_3_N"/>
</dbReference>
<dbReference type="STRING" id="1149755.A0A2J6RU96"/>
<proteinExistence type="inferred from homology"/>
<evidence type="ECO:0000256" key="9">
    <source>
        <dbReference type="ARBA" id="ARBA00023277"/>
    </source>
</evidence>
<sequence>MRARGSLLERKKITESPTDIYRISISKVFNPVTNPSVHAARGLPDCSRQPLCSNPICDASLSDENRVAGLLRSMTLEEKVLNMQHNAFGSKRLGLPAYQWWNEALHGVANGFMYHFNTPLGTPFSYATSFPMPILTSAAFNDELVHSIATIVGREGRAFANYGQAGLDFWTPNINPFRDPRWGRGAETPGEDPYRLQRYTYNLITGLQGGVDPDTPLVIATCKHFAAYDIETNRDSIDVEPTAQDLAAFYLPSFKTCTRDAKVGAVMCSYNAVNGIPACASRYLLQNVLREHWGWSKSYQWVTSDCGALTDIDTAHNYASSLPDAAAVAMNAGTDLACEFYANNETLGIAVTQNTITEATVDKSFSRLYTSLVRAGRFDSSPAFSSLGWADVGTAGAQQLAYEAAVQGMTLLKNDGTLPLPNSVSNVAVIGPWANATQQMLGNYNGIPAFIVSPLVAFQEGWSKVTYALGTPIRSYNSTGFDVALSVASSADYIVYCGGIDTSVEVEGLDRTNITWPENQLDLISQLAALKKPLVVVQFGGGQLDDASLLSNPGVGAIVWAGYPGQSGGDAVRDILDGTRSVAGRLPITQYPGNYTNNFSMLDMALRPNASTSNTGRTYMWYPTPVLPFGYGLHYTNFSVSWKFKAKERYGIDQILSDCGGVDEFGLIETATFATVAVSVKNTGRLSSDFVGLLFISTKNAGPAPYPLKALASYSRLFDIPAGETKILSLPLEVGSLARVDLDGNFVIYPGDYLLTFDFDVALSFNFTLNGEATTIEKSPVIDASPVAISYLGCFADSKTAPLLGGTVLSLKDTNTPQVCANRCHSVGFNISGVEGGWQCYCAPSLAIIDTFSDDSRCNSPCPGNGLETCGGTGFINVYNATPAVFTQPPISSHSPSRAKITV</sequence>
<evidence type="ECO:0000256" key="13">
    <source>
        <dbReference type="ARBA" id="ARBA00026107"/>
    </source>
</evidence>